<dbReference type="Pfam" id="PF00386">
    <property type="entry name" value="C1q"/>
    <property type="match status" value="1"/>
</dbReference>
<name>A0AAV6FYP6_9TELE</name>
<feature type="coiled-coil region" evidence="4">
    <location>
        <begin position="32"/>
        <end position="63"/>
    </location>
</feature>
<organism evidence="7 8">
    <name type="scientific">Alosa alosa</name>
    <name type="common">allis shad</name>
    <dbReference type="NCBI Taxonomy" id="278164"/>
    <lineage>
        <taxon>Eukaryota</taxon>
        <taxon>Metazoa</taxon>
        <taxon>Chordata</taxon>
        <taxon>Craniata</taxon>
        <taxon>Vertebrata</taxon>
        <taxon>Euteleostomi</taxon>
        <taxon>Actinopterygii</taxon>
        <taxon>Neopterygii</taxon>
        <taxon>Teleostei</taxon>
        <taxon>Clupei</taxon>
        <taxon>Clupeiformes</taxon>
        <taxon>Clupeoidei</taxon>
        <taxon>Clupeidae</taxon>
        <taxon>Alosa</taxon>
    </lineage>
</organism>
<gene>
    <name evidence="7" type="ORF">AALO_G00229610</name>
</gene>
<dbReference type="EMBL" id="JADWDJ010000018">
    <property type="protein sequence ID" value="KAG5266315.1"/>
    <property type="molecule type" value="Genomic_DNA"/>
</dbReference>
<dbReference type="PROSITE" id="PS50871">
    <property type="entry name" value="C1Q"/>
    <property type="match status" value="1"/>
</dbReference>
<keyword evidence="8" id="KW-1185">Reference proteome</keyword>
<reference evidence="7" key="1">
    <citation type="submission" date="2020-10" db="EMBL/GenBank/DDBJ databases">
        <title>Chromosome-scale genome assembly of the Allis shad, Alosa alosa.</title>
        <authorList>
            <person name="Margot Z."/>
            <person name="Christophe K."/>
            <person name="Cabau C."/>
            <person name="Louis A."/>
            <person name="Berthelot C."/>
            <person name="Parey E."/>
            <person name="Roest Crollius H."/>
            <person name="Montfort J."/>
            <person name="Robinson-Rechavi M."/>
            <person name="Bucao C."/>
            <person name="Bouchez O."/>
            <person name="Gislard M."/>
            <person name="Lluch J."/>
            <person name="Milhes M."/>
            <person name="Lampietro C."/>
            <person name="Lopez Roques C."/>
            <person name="Donnadieu C."/>
            <person name="Braasch I."/>
            <person name="Desvignes T."/>
            <person name="Postlethwait J."/>
            <person name="Bobe J."/>
            <person name="Guiguen Y."/>
        </authorList>
    </citation>
    <scope>NUCLEOTIDE SEQUENCE</scope>
    <source>
        <strain evidence="7">M-15738</strain>
        <tissue evidence="7">Blood</tissue>
    </source>
</reference>
<dbReference type="SMART" id="SM00110">
    <property type="entry name" value="C1Q"/>
    <property type="match status" value="1"/>
</dbReference>
<evidence type="ECO:0000256" key="5">
    <source>
        <dbReference type="SAM" id="SignalP"/>
    </source>
</evidence>
<keyword evidence="3 5" id="KW-0732">Signal</keyword>
<evidence type="ECO:0000256" key="4">
    <source>
        <dbReference type="SAM" id="Coils"/>
    </source>
</evidence>
<evidence type="ECO:0000256" key="2">
    <source>
        <dbReference type="ARBA" id="ARBA00022525"/>
    </source>
</evidence>
<sequence>MKTPGAVLLLLWSALVVVAAEQSCLTEVRGMQRELITLVEQQREELRLAKAQVEKQIDALKNEVRPSNVAFSTSFSVKTDKHIGPLKTDTTLLFDLVFTNVGNAYDTTTGLFTAPLKGVYQFNYHIFAGGDQGAGHGAGAKLFKNKDEVVTAYNHVAPHDINTSQSVILQLQEGDTVCLLLEAGWWVAAYTGHLTTFSGHLLFAVGY</sequence>
<dbReference type="InterPro" id="IPR050822">
    <property type="entry name" value="Cerebellin_Synaptic_Org"/>
</dbReference>
<dbReference type="PANTHER" id="PTHR22923">
    <property type="entry name" value="CEREBELLIN-RELATED"/>
    <property type="match status" value="1"/>
</dbReference>
<evidence type="ECO:0000313" key="7">
    <source>
        <dbReference type="EMBL" id="KAG5266315.1"/>
    </source>
</evidence>
<keyword evidence="2" id="KW-0964">Secreted</keyword>
<dbReference type="GO" id="GO:0005576">
    <property type="term" value="C:extracellular region"/>
    <property type="evidence" value="ECO:0007669"/>
    <property type="project" value="UniProtKB-SubCell"/>
</dbReference>
<evidence type="ECO:0000313" key="8">
    <source>
        <dbReference type="Proteomes" id="UP000823561"/>
    </source>
</evidence>
<feature type="domain" description="C1q" evidence="6">
    <location>
        <begin position="64"/>
        <end position="207"/>
    </location>
</feature>
<proteinExistence type="predicted"/>
<dbReference type="Proteomes" id="UP000823561">
    <property type="component" value="Chromosome 18"/>
</dbReference>
<feature type="signal peptide" evidence="5">
    <location>
        <begin position="1"/>
        <end position="20"/>
    </location>
</feature>
<evidence type="ECO:0000259" key="6">
    <source>
        <dbReference type="PROSITE" id="PS50871"/>
    </source>
</evidence>
<dbReference type="Gene3D" id="2.60.120.40">
    <property type="match status" value="1"/>
</dbReference>
<evidence type="ECO:0000256" key="1">
    <source>
        <dbReference type="ARBA" id="ARBA00004613"/>
    </source>
</evidence>
<dbReference type="SUPFAM" id="SSF49842">
    <property type="entry name" value="TNF-like"/>
    <property type="match status" value="1"/>
</dbReference>
<dbReference type="InterPro" id="IPR008983">
    <property type="entry name" value="Tumour_necrosis_fac-like_dom"/>
</dbReference>
<accession>A0AAV6FYP6</accession>
<dbReference type="PANTHER" id="PTHR22923:SF116">
    <property type="entry name" value="C1Q DOMAIN-CONTAINING PROTEIN"/>
    <property type="match status" value="1"/>
</dbReference>
<keyword evidence="4" id="KW-0175">Coiled coil</keyword>
<comment type="subcellular location">
    <subcellularLocation>
        <location evidence="1">Secreted</location>
    </subcellularLocation>
</comment>
<dbReference type="InterPro" id="IPR001073">
    <property type="entry name" value="C1q_dom"/>
</dbReference>
<protein>
    <recommendedName>
        <fullName evidence="6">C1q domain-containing protein</fullName>
    </recommendedName>
</protein>
<dbReference type="PRINTS" id="PR00007">
    <property type="entry name" value="COMPLEMNTC1Q"/>
</dbReference>
<dbReference type="AlphaFoldDB" id="A0AAV6FYP6"/>
<evidence type="ECO:0000256" key="3">
    <source>
        <dbReference type="ARBA" id="ARBA00022729"/>
    </source>
</evidence>
<feature type="chain" id="PRO_5043417114" description="C1q domain-containing protein" evidence="5">
    <location>
        <begin position="21"/>
        <end position="207"/>
    </location>
</feature>
<comment type="caution">
    <text evidence="7">The sequence shown here is derived from an EMBL/GenBank/DDBJ whole genome shotgun (WGS) entry which is preliminary data.</text>
</comment>